<gene>
    <name evidence="2" type="ORF">COO92_17465</name>
</gene>
<dbReference type="RefSeq" id="WP_101304232.1">
    <property type="nucleotide sequence ID" value="NZ_NXGX01000007.1"/>
</dbReference>
<reference evidence="2 3" key="1">
    <citation type="submission" date="2017-09" db="EMBL/GenBank/DDBJ databases">
        <title>Biodiversity and function of Thalassospira species in the particle-attached aromatic-hydrocarbon-degrading consortia from the surface seawater of the China South Sea.</title>
        <authorList>
            <person name="Dong C."/>
            <person name="Lai Q."/>
            <person name="Shao Z."/>
        </authorList>
    </citation>
    <scope>NUCLEOTIDE SEQUENCE [LARGE SCALE GENOMIC DNA]</scope>
    <source>
        <strain evidence="2 3">139Z-12</strain>
    </source>
</reference>
<accession>A0A2N3L2V7</accession>
<evidence type="ECO:0000259" key="1">
    <source>
        <dbReference type="PROSITE" id="PS50164"/>
    </source>
</evidence>
<organism evidence="2 3">
    <name type="scientific">Thalassospira lohafexi</name>
    <dbReference type="NCBI Taxonomy" id="744227"/>
    <lineage>
        <taxon>Bacteria</taxon>
        <taxon>Pseudomonadati</taxon>
        <taxon>Pseudomonadota</taxon>
        <taxon>Alphaproteobacteria</taxon>
        <taxon>Rhodospirillales</taxon>
        <taxon>Thalassospiraceae</taxon>
        <taxon>Thalassospira</taxon>
    </lineage>
</organism>
<dbReference type="PANTHER" id="PTHR20208">
    <property type="entry name" value="STRUCTURE-SPECIFIC ENDONUCLEASE SUBUNIT SLX1"/>
    <property type="match status" value="1"/>
</dbReference>
<dbReference type="CDD" id="cd10449">
    <property type="entry name" value="GIY-YIG_SLX1_like"/>
    <property type="match status" value="1"/>
</dbReference>
<dbReference type="Proteomes" id="UP000233332">
    <property type="component" value="Unassembled WGS sequence"/>
</dbReference>
<dbReference type="InterPro" id="IPR000305">
    <property type="entry name" value="GIY-YIG_endonuc"/>
</dbReference>
<proteinExistence type="predicted"/>
<name>A0A2N3L2V7_9PROT</name>
<comment type="caution">
    <text evidence="2">The sequence shown here is derived from an EMBL/GenBank/DDBJ whole genome shotgun (WGS) entry which is preliminary data.</text>
</comment>
<dbReference type="InterPro" id="IPR050381">
    <property type="entry name" value="SLX1_endonuclease"/>
</dbReference>
<dbReference type="PANTHER" id="PTHR20208:SF13">
    <property type="entry name" value="STRUCTURE-SPECIFIC ENDONUCLEASE SUBUNIT SLX1"/>
    <property type="match status" value="1"/>
</dbReference>
<evidence type="ECO:0000313" key="2">
    <source>
        <dbReference type="EMBL" id="PKR57154.1"/>
    </source>
</evidence>
<dbReference type="EMBL" id="NXGX01000007">
    <property type="protein sequence ID" value="PKR57154.1"/>
    <property type="molecule type" value="Genomic_DNA"/>
</dbReference>
<dbReference type="Pfam" id="PF01541">
    <property type="entry name" value="GIY-YIG"/>
    <property type="match status" value="1"/>
</dbReference>
<feature type="domain" description="GIY-YIG" evidence="1">
    <location>
        <begin position="1"/>
        <end position="76"/>
    </location>
</feature>
<dbReference type="Gene3D" id="3.40.1440.10">
    <property type="entry name" value="GIY-YIG endonuclease"/>
    <property type="match status" value="1"/>
</dbReference>
<protein>
    <submittedName>
        <fullName evidence="2">Excinuclease ABC subunit C</fullName>
    </submittedName>
</protein>
<dbReference type="AlphaFoldDB" id="A0A2N3L2V7"/>
<dbReference type="PROSITE" id="PS50164">
    <property type="entry name" value="GIY_YIG"/>
    <property type="match status" value="1"/>
</dbReference>
<dbReference type="InterPro" id="IPR035901">
    <property type="entry name" value="GIY-YIG_endonuc_sf"/>
</dbReference>
<evidence type="ECO:0000313" key="3">
    <source>
        <dbReference type="Proteomes" id="UP000233332"/>
    </source>
</evidence>
<dbReference type="SUPFAM" id="SSF82771">
    <property type="entry name" value="GIY-YIG endonuclease"/>
    <property type="match status" value="1"/>
</dbReference>
<keyword evidence="3" id="KW-1185">Reference proteome</keyword>
<sequence length="79" mass="9232">MYCVYILQSINHPEHFYVGLTTDLNRRLAQHNNGASIHTNKFKPWKVRTTVNFDDPAKAEDFEKYLKSGSGRAFCKKHF</sequence>